<dbReference type="Gramene" id="PGSC0003DMT400045131">
    <property type="protein sequence ID" value="PGSC0003DMT400045131"/>
    <property type="gene ID" value="PGSC0003DMG400017506"/>
</dbReference>
<proteinExistence type="predicted"/>
<dbReference type="HOGENOM" id="CLU_3036195_0_0_1"/>
<dbReference type="InParanoid" id="M1BH50"/>
<keyword evidence="3" id="KW-1185">Reference proteome</keyword>
<sequence length="55" mass="6214">MDSPTNTFNPNKRLKEESVSNLKGTSMMELFLLITTLSMLLFLRSVYSSSKKGVK</sequence>
<dbReference type="Proteomes" id="UP000011115">
    <property type="component" value="Unassembled WGS sequence"/>
</dbReference>
<dbReference type="EnsemblPlants" id="PGSC0003DMT400045131">
    <property type="protein sequence ID" value="PGSC0003DMT400045131"/>
    <property type="gene ID" value="PGSC0003DMG400017506"/>
</dbReference>
<protein>
    <submittedName>
        <fullName evidence="2">Uncharacterized protein</fullName>
    </submittedName>
</protein>
<evidence type="ECO:0000256" key="1">
    <source>
        <dbReference type="SAM" id="Phobius"/>
    </source>
</evidence>
<reference evidence="2" key="2">
    <citation type="submission" date="2015-06" db="UniProtKB">
        <authorList>
            <consortium name="EnsemblPlants"/>
        </authorList>
    </citation>
    <scope>IDENTIFICATION</scope>
    <source>
        <strain evidence="2">DM1-3 516 R44</strain>
    </source>
</reference>
<evidence type="ECO:0000313" key="2">
    <source>
        <dbReference type="EnsemblPlants" id="PGSC0003DMT400045131"/>
    </source>
</evidence>
<dbReference type="PaxDb" id="4113-PGSC0003DMT400045131"/>
<reference evidence="3" key="1">
    <citation type="journal article" date="2011" name="Nature">
        <title>Genome sequence and analysis of the tuber crop potato.</title>
        <authorList>
            <consortium name="The Potato Genome Sequencing Consortium"/>
        </authorList>
    </citation>
    <scope>NUCLEOTIDE SEQUENCE [LARGE SCALE GENOMIC DNA]</scope>
    <source>
        <strain evidence="3">cv. DM1-3 516 R44</strain>
    </source>
</reference>
<dbReference type="AlphaFoldDB" id="M1BH50"/>
<organism evidence="2 3">
    <name type="scientific">Solanum tuberosum</name>
    <name type="common">Potato</name>
    <dbReference type="NCBI Taxonomy" id="4113"/>
    <lineage>
        <taxon>Eukaryota</taxon>
        <taxon>Viridiplantae</taxon>
        <taxon>Streptophyta</taxon>
        <taxon>Embryophyta</taxon>
        <taxon>Tracheophyta</taxon>
        <taxon>Spermatophyta</taxon>
        <taxon>Magnoliopsida</taxon>
        <taxon>eudicotyledons</taxon>
        <taxon>Gunneridae</taxon>
        <taxon>Pentapetalae</taxon>
        <taxon>asterids</taxon>
        <taxon>lamiids</taxon>
        <taxon>Solanales</taxon>
        <taxon>Solanaceae</taxon>
        <taxon>Solanoideae</taxon>
        <taxon>Solaneae</taxon>
        <taxon>Solanum</taxon>
    </lineage>
</organism>
<dbReference type="STRING" id="4113.M1BH50"/>
<keyword evidence="1" id="KW-0812">Transmembrane</keyword>
<keyword evidence="1" id="KW-1133">Transmembrane helix</keyword>
<evidence type="ECO:0000313" key="3">
    <source>
        <dbReference type="Proteomes" id="UP000011115"/>
    </source>
</evidence>
<feature type="transmembrane region" description="Helical" evidence="1">
    <location>
        <begin position="30"/>
        <end position="47"/>
    </location>
</feature>
<accession>M1BH50</accession>
<keyword evidence="1" id="KW-0472">Membrane</keyword>
<name>M1BH50_SOLTU</name>